<organism evidence="7 8">
    <name type="scientific">Orchesella dallaii</name>
    <dbReference type="NCBI Taxonomy" id="48710"/>
    <lineage>
        <taxon>Eukaryota</taxon>
        <taxon>Metazoa</taxon>
        <taxon>Ecdysozoa</taxon>
        <taxon>Arthropoda</taxon>
        <taxon>Hexapoda</taxon>
        <taxon>Collembola</taxon>
        <taxon>Entomobryomorpha</taxon>
        <taxon>Entomobryoidea</taxon>
        <taxon>Orchesellidae</taxon>
        <taxon>Orchesellinae</taxon>
        <taxon>Orchesella</taxon>
    </lineage>
</organism>
<reference evidence="7 8" key="1">
    <citation type="submission" date="2024-08" db="EMBL/GenBank/DDBJ databases">
        <authorList>
            <person name="Cucini C."/>
            <person name="Frati F."/>
        </authorList>
    </citation>
    <scope>NUCLEOTIDE SEQUENCE [LARGE SCALE GENOMIC DNA]</scope>
</reference>
<comment type="caution">
    <text evidence="7">The sequence shown here is derived from an EMBL/GenBank/DDBJ whole genome shotgun (WGS) entry which is preliminary data.</text>
</comment>
<evidence type="ECO:0000256" key="5">
    <source>
        <dbReference type="PROSITE-ProRule" id="PRU00042"/>
    </source>
</evidence>
<evidence type="ECO:0000259" key="6">
    <source>
        <dbReference type="PROSITE" id="PS50157"/>
    </source>
</evidence>
<feature type="domain" description="C2H2-type" evidence="6">
    <location>
        <begin position="415"/>
        <end position="438"/>
    </location>
</feature>
<name>A0ABP1RWB9_9HEXA</name>
<dbReference type="InterPro" id="IPR013087">
    <property type="entry name" value="Znf_C2H2_type"/>
</dbReference>
<feature type="domain" description="C2H2-type" evidence="6">
    <location>
        <begin position="354"/>
        <end position="382"/>
    </location>
</feature>
<keyword evidence="2" id="KW-0677">Repeat</keyword>
<evidence type="ECO:0000313" key="8">
    <source>
        <dbReference type="Proteomes" id="UP001642540"/>
    </source>
</evidence>
<dbReference type="Proteomes" id="UP001642540">
    <property type="component" value="Unassembled WGS sequence"/>
</dbReference>
<evidence type="ECO:0000256" key="4">
    <source>
        <dbReference type="ARBA" id="ARBA00022833"/>
    </source>
</evidence>
<dbReference type="EMBL" id="CAXLJM020000113">
    <property type="protein sequence ID" value="CAL8137024.1"/>
    <property type="molecule type" value="Genomic_DNA"/>
</dbReference>
<dbReference type="Gene3D" id="3.30.160.60">
    <property type="entry name" value="Classic Zinc Finger"/>
    <property type="match status" value="3"/>
</dbReference>
<keyword evidence="8" id="KW-1185">Reference proteome</keyword>
<dbReference type="PROSITE" id="PS00028">
    <property type="entry name" value="ZINC_FINGER_C2H2_1"/>
    <property type="match status" value="3"/>
</dbReference>
<feature type="domain" description="C2H2-type" evidence="6">
    <location>
        <begin position="293"/>
        <end position="321"/>
    </location>
</feature>
<dbReference type="PROSITE" id="PS50157">
    <property type="entry name" value="ZINC_FINGER_C2H2_2"/>
    <property type="match status" value="4"/>
</dbReference>
<evidence type="ECO:0000256" key="1">
    <source>
        <dbReference type="ARBA" id="ARBA00022723"/>
    </source>
</evidence>
<accession>A0ABP1RWB9</accession>
<dbReference type="Pfam" id="PF00096">
    <property type="entry name" value="zf-C2H2"/>
    <property type="match status" value="3"/>
</dbReference>
<evidence type="ECO:0000313" key="7">
    <source>
        <dbReference type="EMBL" id="CAL8137024.1"/>
    </source>
</evidence>
<dbReference type="InterPro" id="IPR036236">
    <property type="entry name" value="Znf_C2H2_sf"/>
</dbReference>
<gene>
    <name evidence="7" type="ORF">ODALV1_LOCUS26730</name>
</gene>
<evidence type="ECO:0000256" key="3">
    <source>
        <dbReference type="ARBA" id="ARBA00022771"/>
    </source>
</evidence>
<evidence type="ECO:0000256" key="2">
    <source>
        <dbReference type="ARBA" id="ARBA00022737"/>
    </source>
</evidence>
<protein>
    <recommendedName>
        <fullName evidence="6">C2H2-type domain-containing protein</fullName>
    </recommendedName>
</protein>
<dbReference type="SMART" id="SM00355">
    <property type="entry name" value="ZnF_C2H2"/>
    <property type="match status" value="5"/>
</dbReference>
<keyword evidence="3 5" id="KW-0863">Zinc-finger</keyword>
<sequence length="438" mass="50253">MTVNVCLVCLNHFNNELSSVSSDTEQNDNSLIRKKFLKFAQNYLQLSSDTADHFPKIFEKESFCEKCELAVISPICQVYQEYLSTQLRLSWELGQLAKLLDNSKHSTGLKESRFSKLKSLSLQLGIDGVFGVNEFRALLTEKCYLKRNETLSFIPLKRCKTPTKTTAKLDSAFQNSCKNSATVPVSQDEDNMKIETDSAYGDNDTDCPLSDPLAIDEPDSMHLPENGGPIPDYPKSCSPNEEGFEMDVEKRLMKIKICHDADEDQRLVQTREEIDIDNDTKLEMRIIQNEEKFICPQCPANFPRRANLNIHLAKTHPSLEQQYKGKTCQICWKKFPTRTQLRNHVRCVHVGRRHNCSFCNASFKLEFHLKQHIATIHKPKPASCKLCGKILKHSKYLKVHMAAVHPDPANQLNWPKCPKCKKSFFRKSNLQKHMRICI</sequence>
<keyword evidence="4" id="KW-0862">Zinc</keyword>
<dbReference type="SUPFAM" id="SSF57667">
    <property type="entry name" value="beta-beta-alpha zinc fingers"/>
    <property type="match status" value="2"/>
</dbReference>
<keyword evidence="1" id="KW-0479">Metal-binding</keyword>
<feature type="domain" description="C2H2-type" evidence="6">
    <location>
        <begin position="326"/>
        <end position="354"/>
    </location>
</feature>
<dbReference type="PANTHER" id="PTHR24379:SF127">
    <property type="entry name" value="BLOODY FINGERS-RELATED"/>
    <property type="match status" value="1"/>
</dbReference>
<proteinExistence type="predicted"/>
<dbReference type="PANTHER" id="PTHR24379">
    <property type="entry name" value="KRAB AND ZINC FINGER DOMAIN-CONTAINING"/>
    <property type="match status" value="1"/>
</dbReference>